<reference evidence="4" key="1">
    <citation type="journal article" date="2013" name="Stand. Genomic Sci.">
        <title>Complete genome sequence of Coriobacterium glomerans type strain (PW2(T)) from the midgut of Pyrrhocoris apterus L. (red soldier bug).</title>
        <authorList>
            <person name="Stackebrandt E."/>
            <person name="Zeytun A."/>
            <person name="Lapidus A."/>
            <person name="Nolan M."/>
            <person name="Lucas S."/>
            <person name="Hammon N."/>
            <person name="Deshpande S."/>
            <person name="Cheng J.F."/>
            <person name="Tapia R."/>
            <person name="Goodwin L.A."/>
            <person name="Pitluck S."/>
            <person name="Liolios K."/>
            <person name="Pagani I."/>
            <person name="Ivanova N."/>
            <person name="Mavromatis K."/>
            <person name="Mikhailova N."/>
            <person name="Huntemann M."/>
            <person name="Pati A."/>
            <person name="Chen A."/>
            <person name="Palaniappan K."/>
            <person name="Chang Y.J."/>
            <person name="Land M."/>
            <person name="Hauser L."/>
            <person name="Rohde M."/>
            <person name="Pukall R."/>
            <person name="Goker M."/>
            <person name="Detter J.C."/>
            <person name="Woyke T."/>
            <person name="Bristow J."/>
            <person name="Eisen J.A."/>
            <person name="Markowitz V."/>
            <person name="Hugenholtz P."/>
            <person name="Kyrpides N.C."/>
            <person name="Klenk H.P."/>
        </authorList>
    </citation>
    <scope>NUCLEOTIDE SEQUENCE</scope>
    <source>
        <strain evidence="4">ATCC 49209 / DSM 20642 / JCM 10262 / PW2</strain>
    </source>
</reference>
<dbReference type="RefSeq" id="WP_013709470.1">
    <property type="nucleotide sequence ID" value="NC_015389.1"/>
</dbReference>
<protein>
    <recommendedName>
        <fullName evidence="2">Phospholipase C/D domain-containing protein</fullName>
    </recommendedName>
</protein>
<proteinExistence type="predicted"/>
<dbReference type="EMBL" id="CP002628">
    <property type="protein sequence ID" value="AEB07728.1"/>
    <property type="molecule type" value="Genomic_DNA"/>
</dbReference>
<dbReference type="Pfam" id="PF00882">
    <property type="entry name" value="Zn_dep_PLPC"/>
    <property type="match status" value="1"/>
</dbReference>
<evidence type="ECO:0000259" key="2">
    <source>
        <dbReference type="Pfam" id="PF00882"/>
    </source>
</evidence>
<evidence type="ECO:0000256" key="1">
    <source>
        <dbReference type="SAM" id="MobiDB-lite"/>
    </source>
</evidence>
<dbReference type="STRING" id="700015.Corgl_1629"/>
<keyword evidence="4" id="KW-1185">Reference proteome</keyword>
<dbReference type="KEGG" id="cgo:Corgl_1629"/>
<dbReference type="OrthoDB" id="9810528at2"/>
<sequence length="325" mass="35378">MPALITHRLFGEESIDLLPEGTVVSEDERRAFLIANQGPDPFFFRFRSLHMRECAHLGTTMHASQVTRQLEVIREGVDHLRDDENRTGRAFALGMLSHYILDRTAHPFVYAEQHAIQDADDSLAALEHQVHAIIESDLDVLMLQLKRTGAPTDGLSPSGALETCEAADRVGGALLSYAAHRVYGIEIGGNEYAGAVRDMALVYRIIEPAGSGGERLVGAVESLHGGYSLLASLAHRMSEKPAAGTGNMDHLSWRNPFTEADSCESFPDVFDRALEDCADAMSAFIDGADMKTITGHLNYSGEPLGEPQRSSEGSERSDAGQTRAQ</sequence>
<feature type="domain" description="Phospholipase C/D" evidence="2">
    <location>
        <begin position="6"/>
        <end position="144"/>
    </location>
</feature>
<organism evidence="3 4">
    <name type="scientific">Coriobacterium glomerans (strain ATCC 49209 / DSM 20642 / JCM 10262 / PW2)</name>
    <dbReference type="NCBI Taxonomy" id="700015"/>
    <lineage>
        <taxon>Bacteria</taxon>
        <taxon>Bacillati</taxon>
        <taxon>Actinomycetota</taxon>
        <taxon>Coriobacteriia</taxon>
        <taxon>Coriobacteriales</taxon>
        <taxon>Coriobacteriaceae</taxon>
        <taxon>Coriobacterium</taxon>
    </lineage>
</organism>
<accession>F2N952</accession>
<feature type="region of interest" description="Disordered" evidence="1">
    <location>
        <begin position="296"/>
        <end position="325"/>
    </location>
</feature>
<dbReference type="AlphaFoldDB" id="F2N952"/>
<dbReference type="HOGENOM" id="CLU_064046_0_0_11"/>
<dbReference type="Proteomes" id="UP000006851">
    <property type="component" value="Chromosome"/>
</dbReference>
<gene>
    <name evidence="3" type="ordered locus">Corgl_1629</name>
</gene>
<evidence type="ECO:0000313" key="4">
    <source>
        <dbReference type="Proteomes" id="UP000006851"/>
    </source>
</evidence>
<dbReference type="eggNOG" id="COG0770">
    <property type="taxonomic scope" value="Bacteria"/>
</dbReference>
<evidence type="ECO:0000313" key="3">
    <source>
        <dbReference type="EMBL" id="AEB07728.1"/>
    </source>
</evidence>
<dbReference type="InterPro" id="IPR029002">
    <property type="entry name" value="PLPC/GPLD1"/>
</dbReference>
<name>F2N952_CORGP</name>